<dbReference type="PANTHER" id="PTHR37165:SF1">
    <property type="entry name" value="TYPE 1 ENCAPSULIN SHELL PROTEIN"/>
    <property type="match status" value="1"/>
</dbReference>
<dbReference type="SUPFAM" id="SSF47240">
    <property type="entry name" value="Ferritin-like"/>
    <property type="match status" value="1"/>
</dbReference>
<sequence>MPEFVNPFSGMVPGRKMSREELIRAIRLNIAAEHEAVHLYLAHAAACDHPLAKKVLEDIANEERVHIGEFSRLLEILAADEVQYLEKGRKEVEEMMEETATENKQEHVNTDKRPTIGSLE</sequence>
<organism evidence="5 6">
    <name type="scientific">Thermatribacter velox</name>
    <dbReference type="NCBI Taxonomy" id="3039681"/>
    <lineage>
        <taxon>Bacteria</taxon>
        <taxon>Pseudomonadati</taxon>
        <taxon>Atribacterota</taxon>
        <taxon>Atribacteria</taxon>
        <taxon>Atribacterales</taxon>
        <taxon>Thermatribacteraceae</taxon>
        <taxon>Thermatribacter</taxon>
    </lineage>
</organism>
<accession>A0ABZ2YCD0</accession>
<feature type="region of interest" description="Disordered" evidence="3">
    <location>
        <begin position="93"/>
        <end position="120"/>
    </location>
</feature>
<keyword evidence="2" id="KW-1284">Encapsulin nanocompartment</keyword>
<feature type="domain" description="Rubrerythrin diiron-binding" evidence="4">
    <location>
        <begin position="19"/>
        <end position="73"/>
    </location>
</feature>
<evidence type="ECO:0000256" key="3">
    <source>
        <dbReference type="SAM" id="MobiDB-lite"/>
    </source>
</evidence>
<evidence type="ECO:0000313" key="6">
    <source>
        <dbReference type="Proteomes" id="UP001461341"/>
    </source>
</evidence>
<keyword evidence="6" id="KW-1185">Reference proteome</keyword>
<protein>
    <submittedName>
        <fullName evidence="5">Ferritin family protein</fullName>
    </submittedName>
</protein>
<dbReference type="EMBL" id="CP121689">
    <property type="protein sequence ID" value="WZL75378.1"/>
    <property type="molecule type" value="Genomic_DNA"/>
</dbReference>
<dbReference type="PANTHER" id="PTHR37165">
    <property type="entry name" value="PEPTIDASE U56 FAMILY"/>
    <property type="match status" value="1"/>
</dbReference>
<dbReference type="InterPro" id="IPR012347">
    <property type="entry name" value="Ferritin-like"/>
</dbReference>
<gene>
    <name evidence="5" type="ORF">QBE54_07210</name>
</gene>
<dbReference type="Gene3D" id="1.20.1260.10">
    <property type="match status" value="1"/>
</dbReference>
<dbReference type="InterPro" id="IPR009078">
    <property type="entry name" value="Ferritin-like_SF"/>
</dbReference>
<evidence type="ECO:0000313" key="5">
    <source>
        <dbReference type="EMBL" id="WZL75378.1"/>
    </source>
</evidence>
<evidence type="ECO:0000256" key="1">
    <source>
        <dbReference type="ARBA" id="ARBA00033738"/>
    </source>
</evidence>
<reference evidence="5 6" key="1">
    <citation type="submission" date="2023-03" db="EMBL/GenBank/DDBJ databases">
        <title>Novel Species.</title>
        <authorList>
            <person name="Ma S."/>
        </authorList>
    </citation>
    <scope>NUCLEOTIDE SEQUENCE [LARGE SCALE GENOMIC DNA]</scope>
    <source>
        <strain evidence="5 6">B11</strain>
    </source>
</reference>
<dbReference type="InterPro" id="IPR003251">
    <property type="entry name" value="Rr_diiron-bd_dom"/>
</dbReference>
<dbReference type="Proteomes" id="UP001461341">
    <property type="component" value="Chromosome"/>
</dbReference>
<dbReference type="InterPro" id="IPR051429">
    <property type="entry name" value="Encapsulin_nc"/>
</dbReference>
<proteinExistence type="predicted"/>
<dbReference type="Pfam" id="PF02915">
    <property type="entry name" value="Rubrerythrin"/>
    <property type="match status" value="1"/>
</dbReference>
<evidence type="ECO:0000256" key="2">
    <source>
        <dbReference type="ARBA" id="ARBA00033787"/>
    </source>
</evidence>
<comment type="subcellular location">
    <subcellularLocation>
        <location evidence="1">Encapsulin nanocompartment</location>
    </subcellularLocation>
</comment>
<name>A0ABZ2YCD0_9BACT</name>
<feature type="compositionally biased region" description="Basic and acidic residues" evidence="3">
    <location>
        <begin position="101"/>
        <end position="114"/>
    </location>
</feature>
<evidence type="ECO:0000259" key="4">
    <source>
        <dbReference type="Pfam" id="PF02915"/>
    </source>
</evidence>
<dbReference type="RefSeq" id="WP_369017525.1">
    <property type="nucleotide sequence ID" value="NZ_CP121689.1"/>
</dbReference>